<name>A0ABT4IFJ4_9EURY</name>
<accession>A0ABT4IFJ4</accession>
<gene>
    <name evidence="1" type="ORF">O0S10_02750</name>
</gene>
<sequence>MRSLIAVLLLLMILSVGCIVPVTAGEIVRTDIVFEVPGTDEMSGITKAPPVEGSVAQGETDYYTHYVSTTDTKLELSLTWDRSTGNDLDLIIVPPNGSATYIHDQNDGRTDGKIAVRTGLQQGADTRWRVGVEGAAVTGNQQYTLIINSYA</sequence>
<dbReference type="Gene3D" id="2.60.120.380">
    <property type="match status" value="1"/>
</dbReference>
<protein>
    <submittedName>
        <fullName evidence="1">Uncharacterized protein</fullName>
    </submittedName>
</protein>
<dbReference type="PROSITE" id="PS51257">
    <property type="entry name" value="PROKAR_LIPOPROTEIN"/>
    <property type="match status" value="1"/>
</dbReference>
<proteinExistence type="predicted"/>
<dbReference type="Proteomes" id="UP001141422">
    <property type="component" value="Unassembled WGS sequence"/>
</dbReference>
<dbReference type="EMBL" id="JAPTGB010000004">
    <property type="protein sequence ID" value="MCZ0860149.1"/>
    <property type="molecule type" value="Genomic_DNA"/>
</dbReference>
<evidence type="ECO:0000313" key="2">
    <source>
        <dbReference type="Proteomes" id="UP001141422"/>
    </source>
</evidence>
<dbReference type="RefSeq" id="WP_268924371.1">
    <property type="nucleotide sequence ID" value="NZ_JAPTGB010000004.1"/>
</dbReference>
<keyword evidence="2" id="KW-1185">Reference proteome</keyword>
<comment type="caution">
    <text evidence="1">The sequence shown here is derived from an EMBL/GenBank/DDBJ whole genome shotgun (WGS) entry which is preliminary data.</text>
</comment>
<evidence type="ECO:0000313" key="1">
    <source>
        <dbReference type="EMBL" id="MCZ0860149.1"/>
    </source>
</evidence>
<reference evidence="1" key="1">
    <citation type="submission" date="2022-12" db="EMBL/GenBank/DDBJ databases">
        <title>Isolation and characterisation of novel Methanocorpusculum spp. from native Australian herbivores indicates the genus is ancestrally host-associated.</title>
        <authorList>
            <person name="Volmer J.G."/>
            <person name="Soo R.M."/>
            <person name="Evans P.N."/>
            <person name="Hoedt E.C."/>
            <person name="Astorga Alsina A.L."/>
            <person name="Woodcroft B.J."/>
            <person name="Tyson G.W."/>
            <person name="Hugenholtz P."/>
            <person name="Morrison M."/>
        </authorList>
    </citation>
    <scope>NUCLEOTIDE SEQUENCE</scope>
    <source>
        <strain evidence="1">MG</strain>
    </source>
</reference>
<organism evidence="1 2">
    <name type="scientific">Methanocorpusculum petauri</name>
    <dbReference type="NCBI Taxonomy" id="3002863"/>
    <lineage>
        <taxon>Archaea</taxon>
        <taxon>Methanobacteriati</taxon>
        <taxon>Methanobacteriota</taxon>
        <taxon>Stenosarchaea group</taxon>
        <taxon>Methanomicrobia</taxon>
        <taxon>Methanomicrobiales</taxon>
        <taxon>Methanocorpusculaceae</taxon>
        <taxon>Methanocorpusculum</taxon>
    </lineage>
</organism>